<comment type="subunit">
    <text evidence="5 7">Monomer.</text>
</comment>
<feature type="region of interest" description="LID" evidence="5">
    <location>
        <begin position="124"/>
        <end position="161"/>
    </location>
</feature>
<keyword evidence="5" id="KW-0963">Cytoplasm</keyword>
<evidence type="ECO:0000256" key="6">
    <source>
        <dbReference type="RuleBase" id="RU003330"/>
    </source>
</evidence>
<keyword evidence="1 5" id="KW-0808">Transferase</keyword>
<feature type="binding site" evidence="5">
    <location>
        <position position="90"/>
    </location>
    <ligand>
        <name>AMP</name>
        <dbReference type="ChEBI" id="CHEBI:456215"/>
    </ligand>
</feature>
<dbReference type="GO" id="GO:0005524">
    <property type="term" value="F:ATP binding"/>
    <property type="evidence" value="ECO:0007669"/>
    <property type="project" value="UniProtKB-UniRule"/>
</dbReference>
<dbReference type="GO" id="GO:0044209">
    <property type="term" value="P:AMP salvage"/>
    <property type="evidence" value="ECO:0007669"/>
    <property type="project" value="UniProtKB-UniRule"/>
</dbReference>
<dbReference type="UniPathway" id="UPA00588">
    <property type="reaction ID" value="UER00649"/>
</dbReference>
<sequence length="210" mass="24008">MNVLFIGPSGSGKDTQAEKFVANKGYLRVSTGDLLRLISEGDNEIHRIVRLSMQKGFLSDSFVFGLLQIYIEHIGNDKVIFSGVVRRFSQIDLLDFVLFKSNKKLDKVVYFELSDEIAIERMSSRVRCSKCLKNSTIKNFDESATYVCQSCGGILTRRQDDNPESIKARLSDFHKHITEILEEYHKRNILFKVDASKSPEEVYKVLSEII</sequence>
<feature type="binding site" evidence="5">
    <location>
        <position position="31"/>
    </location>
    <ligand>
        <name>AMP</name>
        <dbReference type="ChEBI" id="CHEBI:456215"/>
    </ligand>
</feature>
<evidence type="ECO:0000256" key="2">
    <source>
        <dbReference type="ARBA" id="ARBA00022727"/>
    </source>
</evidence>
<comment type="caution">
    <text evidence="5">Lacks conserved residue(s) required for the propagation of feature annotation.</text>
</comment>
<dbReference type="GO" id="GO:0005737">
    <property type="term" value="C:cytoplasm"/>
    <property type="evidence" value="ECO:0007669"/>
    <property type="project" value="UniProtKB-SubCell"/>
</dbReference>
<keyword evidence="3 5" id="KW-0547">Nucleotide-binding</keyword>
<dbReference type="Gene3D" id="3.40.50.300">
    <property type="entry name" value="P-loop containing nucleotide triphosphate hydrolases"/>
    <property type="match status" value="1"/>
</dbReference>
<dbReference type="InterPro" id="IPR027417">
    <property type="entry name" value="P-loop_NTPase"/>
</dbReference>
<dbReference type="Proteomes" id="UP000269410">
    <property type="component" value="Unassembled WGS sequence"/>
</dbReference>
<comment type="domain">
    <text evidence="5">Consists of three domains, a large central CORE domain and two small peripheral domains, NMPbind and LID, which undergo movements during catalysis. The LID domain closes over the site of phosphoryl transfer upon ATP binding. Assembling and dissambling the active center during each catalytic cycle provides an effective means to prevent ATP hydrolysis.</text>
</comment>
<reference evidence="8 9" key="1">
    <citation type="submission" date="2018-10" db="EMBL/GenBank/DDBJ databases">
        <title>Thermophilic Lithotrophy and Phototrophy in an Intertidal, Iron-rich, Geothermal Spring.</title>
        <authorList>
            <person name="Ward L.M."/>
            <person name="Idei A."/>
            <person name="Nakagawa M."/>
            <person name="Ueno Y."/>
            <person name="Fischer W."/>
            <person name="Mcglynn S.E."/>
        </authorList>
    </citation>
    <scope>NUCLEOTIDE SEQUENCE [LARGE SCALE GENOMIC DNA]</scope>
    <source>
        <strain evidence="8">J137</strain>
    </source>
</reference>
<dbReference type="Pfam" id="PF00406">
    <property type="entry name" value="ADK"/>
    <property type="match status" value="1"/>
</dbReference>
<feature type="binding site" evidence="5">
    <location>
        <position position="197"/>
    </location>
    <ligand>
        <name>ATP</name>
        <dbReference type="ChEBI" id="CHEBI:30616"/>
    </ligand>
</feature>
<dbReference type="PRINTS" id="PR00094">
    <property type="entry name" value="ADENYLTKNASE"/>
</dbReference>
<dbReference type="EC" id="2.7.4.3" evidence="5 7"/>
<evidence type="ECO:0000313" key="8">
    <source>
        <dbReference type="EMBL" id="RMD76716.1"/>
    </source>
</evidence>
<protein>
    <recommendedName>
        <fullName evidence="5 7">Adenylate kinase</fullName>
        <shortName evidence="5">AK</shortName>
        <ecNumber evidence="5 7">2.7.4.3</ecNumber>
    </recommendedName>
    <alternativeName>
        <fullName evidence="5">ATP-AMP transphosphorylase</fullName>
    </alternativeName>
    <alternativeName>
        <fullName evidence="5">ATP:AMP phosphotransferase</fullName>
    </alternativeName>
    <alternativeName>
        <fullName evidence="5">Adenylate monophosphate kinase</fullName>
    </alternativeName>
</protein>
<proteinExistence type="inferred from homology"/>
<comment type="similarity">
    <text evidence="5 6">Belongs to the adenylate kinase family.</text>
</comment>
<comment type="function">
    <text evidence="5">Catalyzes the reversible transfer of the terminal phosphate group between ATP and AMP. Plays an important role in cellular energy homeostasis and in adenine nucleotide metabolism.</text>
</comment>
<accession>A0A3M0YZK9</accession>
<gene>
    <name evidence="5" type="primary">adk</name>
    <name evidence="8" type="ORF">D6810_03155</name>
</gene>
<dbReference type="EMBL" id="RFKV01000105">
    <property type="protein sequence ID" value="RMD76716.1"/>
    <property type="molecule type" value="Genomic_DNA"/>
</dbReference>
<organism evidence="8 9">
    <name type="scientific">Candidatus Dojkabacteria bacterium</name>
    <dbReference type="NCBI Taxonomy" id="2099670"/>
    <lineage>
        <taxon>Bacteria</taxon>
        <taxon>Candidatus Dojkabacteria</taxon>
    </lineage>
</organism>
<dbReference type="GO" id="GO:0004017">
    <property type="term" value="F:AMP kinase activity"/>
    <property type="evidence" value="ECO:0007669"/>
    <property type="project" value="UniProtKB-UniRule"/>
</dbReference>
<dbReference type="CDD" id="cd01428">
    <property type="entry name" value="ADK"/>
    <property type="match status" value="1"/>
</dbReference>
<evidence type="ECO:0000256" key="1">
    <source>
        <dbReference type="ARBA" id="ARBA00022679"/>
    </source>
</evidence>
<dbReference type="InterPro" id="IPR000850">
    <property type="entry name" value="Adenylat/UMP-CMP_kin"/>
</dbReference>
<evidence type="ECO:0000256" key="3">
    <source>
        <dbReference type="ARBA" id="ARBA00022741"/>
    </source>
</evidence>
<feature type="binding site" evidence="5">
    <location>
        <position position="125"/>
    </location>
    <ligand>
        <name>ATP</name>
        <dbReference type="ChEBI" id="CHEBI:30616"/>
    </ligand>
</feature>
<evidence type="ECO:0000313" key="9">
    <source>
        <dbReference type="Proteomes" id="UP000269410"/>
    </source>
</evidence>
<dbReference type="SUPFAM" id="SSF52540">
    <property type="entry name" value="P-loop containing nucleoside triphosphate hydrolases"/>
    <property type="match status" value="1"/>
</dbReference>
<dbReference type="PANTHER" id="PTHR23359">
    <property type="entry name" value="NUCLEOTIDE KINASE"/>
    <property type="match status" value="1"/>
</dbReference>
<comment type="catalytic activity">
    <reaction evidence="5 7">
        <text>AMP + ATP = 2 ADP</text>
        <dbReference type="Rhea" id="RHEA:12973"/>
        <dbReference type="ChEBI" id="CHEBI:30616"/>
        <dbReference type="ChEBI" id="CHEBI:456215"/>
        <dbReference type="ChEBI" id="CHEBI:456216"/>
        <dbReference type="EC" id="2.7.4.3"/>
    </reaction>
</comment>
<feature type="region of interest" description="NMP" evidence="5">
    <location>
        <begin position="30"/>
        <end position="59"/>
    </location>
</feature>
<comment type="caution">
    <text evidence="8">The sequence shown here is derived from an EMBL/GenBank/DDBJ whole genome shotgun (WGS) entry which is preliminary data.</text>
</comment>
<comment type="subcellular location">
    <subcellularLocation>
        <location evidence="5 7">Cytoplasm</location>
    </subcellularLocation>
</comment>
<keyword evidence="4 5" id="KW-0418">Kinase</keyword>
<dbReference type="HAMAP" id="MF_00235">
    <property type="entry name" value="Adenylate_kinase_Adk"/>
    <property type="match status" value="1"/>
</dbReference>
<feature type="binding site" evidence="5">
    <location>
        <position position="169"/>
    </location>
    <ligand>
        <name>AMP</name>
        <dbReference type="ChEBI" id="CHEBI:456215"/>
    </ligand>
</feature>
<feature type="binding site" evidence="5">
    <location>
        <position position="36"/>
    </location>
    <ligand>
        <name>AMP</name>
        <dbReference type="ChEBI" id="CHEBI:456215"/>
    </ligand>
</feature>
<keyword evidence="5 7" id="KW-0067">ATP-binding</keyword>
<feature type="binding site" evidence="5">
    <location>
        <position position="158"/>
    </location>
    <ligand>
        <name>AMP</name>
        <dbReference type="ChEBI" id="CHEBI:456215"/>
    </ligand>
</feature>
<dbReference type="AlphaFoldDB" id="A0A3M0YZK9"/>
<evidence type="ECO:0000256" key="7">
    <source>
        <dbReference type="RuleBase" id="RU003331"/>
    </source>
</evidence>
<evidence type="ECO:0000256" key="5">
    <source>
        <dbReference type="HAMAP-Rule" id="MF_00235"/>
    </source>
</evidence>
<name>A0A3M0YZK9_9BACT</name>
<keyword evidence="2 5" id="KW-0545">Nucleotide biosynthesis</keyword>
<comment type="pathway">
    <text evidence="5">Purine metabolism; AMP biosynthesis via salvage pathway; AMP from ADP: step 1/1.</text>
</comment>
<evidence type="ECO:0000256" key="4">
    <source>
        <dbReference type="ARBA" id="ARBA00022777"/>
    </source>
</evidence>